<name>A0A4R6B0I1_9RHOB</name>
<dbReference type="PROSITE" id="PS00455">
    <property type="entry name" value="AMP_BINDING"/>
    <property type="match status" value="1"/>
</dbReference>
<dbReference type="AlphaFoldDB" id="A0A4R6B0I1"/>
<accession>A0A4R6B0I1</accession>
<dbReference type="RefSeq" id="WP_133341770.1">
    <property type="nucleotide sequence ID" value="NZ_SMZO01000007.1"/>
</dbReference>
<dbReference type="InterPro" id="IPR042099">
    <property type="entry name" value="ANL_N_sf"/>
</dbReference>
<dbReference type="Pfam" id="PF00501">
    <property type="entry name" value="AMP-binding"/>
    <property type="match status" value="1"/>
</dbReference>
<dbReference type="PANTHER" id="PTHR24096:SF149">
    <property type="entry name" value="AMP-BINDING DOMAIN-CONTAINING PROTEIN-RELATED"/>
    <property type="match status" value="1"/>
</dbReference>
<protein>
    <submittedName>
        <fullName evidence="5">4-coumarate--CoA ligase family protein</fullName>
    </submittedName>
</protein>
<dbReference type="Gene3D" id="3.30.300.30">
    <property type="match status" value="1"/>
</dbReference>
<dbReference type="InterPro" id="IPR020845">
    <property type="entry name" value="AMP-binding_CS"/>
</dbReference>
<dbReference type="EMBL" id="SMZO01000007">
    <property type="protein sequence ID" value="TDL90621.1"/>
    <property type="molecule type" value="Genomic_DNA"/>
</dbReference>
<evidence type="ECO:0000256" key="1">
    <source>
        <dbReference type="ARBA" id="ARBA00006432"/>
    </source>
</evidence>
<dbReference type="GO" id="GO:0016405">
    <property type="term" value="F:CoA-ligase activity"/>
    <property type="evidence" value="ECO:0007669"/>
    <property type="project" value="TreeGrafter"/>
</dbReference>
<evidence type="ECO:0000256" key="2">
    <source>
        <dbReference type="ARBA" id="ARBA00022598"/>
    </source>
</evidence>
<dbReference type="Proteomes" id="UP000294562">
    <property type="component" value="Unassembled WGS sequence"/>
</dbReference>
<dbReference type="FunFam" id="3.40.50.12780:FF:000003">
    <property type="entry name" value="Long-chain-fatty-acid--CoA ligase FadD"/>
    <property type="match status" value="1"/>
</dbReference>
<dbReference type="SUPFAM" id="SSF56801">
    <property type="entry name" value="Acetyl-CoA synthetase-like"/>
    <property type="match status" value="1"/>
</dbReference>
<reference evidence="5 6" key="1">
    <citation type="submission" date="2019-03" db="EMBL/GenBank/DDBJ databases">
        <title>Rhodobacteraceae bacterium SM1902, a new member of the family Rhodobacteraceae isolated from Yantai.</title>
        <authorList>
            <person name="Sun Y."/>
        </authorList>
    </citation>
    <scope>NUCLEOTIDE SEQUENCE [LARGE SCALE GENOMIC DNA]</scope>
    <source>
        <strain evidence="5 6">SM1902</strain>
    </source>
</reference>
<dbReference type="InterPro" id="IPR000873">
    <property type="entry name" value="AMP-dep_synth/lig_dom"/>
</dbReference>
<evidence type="ECO:0000259" key="3">
    <source>
        <dbReference type="Pfam" id="PF00501"/>
    </source>
</evidence>
<sequence>MTVYESPHGQLELRDLSVTERVFEGLALGDPDRIVLSDAVTGDSLTAAELEADIRALAGGLSEAGWGAGATIAILAPNMPAYVTVFHGAAFAGATITTINPSYTAPEVAHQLQDSGAQLLVTVSAALETAQAAVSGMDMPIAVIDGDGEANGAMPLSSLMSAPLAAQVPVDLDTHVLALPYSSGTTGLPKGVMLSHRNLVVNVDQALVPVPVYPGEMTVAFLPFFHIYGLTVMMNMYLSAGAGLVTMPRFDLETLLRAIQDHKMRMLCLVPPVALVLAKHPLVEEFDLSALKVVISGAAPLGSATTDAISTRLGCTAMQAYGMTEMSPVSHACCDGYLKPGSIGALVPGTAARIVVPETGQDAAPGGKGELWIKGPQVMLGYHGNPAATAETMAEGGWLRTGDLASVDENGSFAIHDRLKELIKMHGFQVAPAEVEAVLLEHPNIQDAAVLGRADDTGDEAVVAYVVTGDGQVPDLAAHCEARLAHYKHPAKVYSVDAIPKSASGKILRRVLRDAAAPGA</sequence>
<dbReference type="InterPro" id="IPR025110">
    <property type="entry name" value="AMP-bd_C"/>
</dbReference>
<dbReference type="InterPro" id="IPR045851">
    <property type="entry name" value="AMP-bd_C_sf"/>
</dbReference>
<dbReference type="OrthoDB" id="9803968at2"/>
<evidence type="ECO:0000313" key="5">
    <source>
        <dbReference type="EMBL" id="TDL90621.1"/>
    </source>
</evidence>
<feature type="domain" description="AMP-binding enzyme C-terminal" evidence="4">
    <location>
        <begin position="434"/>
        <end position="506"/>
    </location>
</feature>
<organism evidence="5 6">
    <name type="scientific">Meridianimarinicoccus aquatilis</name>
    <dbReference type="NCBI Taxonomy" id="2552766"/>
    <lineage>
        <taxon>Bacteria</taxon>
        <taxon>Pseudomonadati</taxon>
        <taxon>Pseudomonadota</taxon>
        <taxon>Alphaproteobacteria</taxon>
        <taxon>Rhodobacterales</taxon>
        <taxon>Paracoccaceae</taxon>
        <taxon>Meridianimarinicoccus</taxon>
    </lineage>
</organism>
<dbReference type="Pfam" id="PF13193">
    <property type="entry name" value="AMP-binding_C"/>
    <property type="match status" value="1"/>
</dbReference>
<evidence type="ECO:0000313" key="6">
    <source>
        <dbReference type="Proteomes" id="UP000294562"/>
    </source>
</evidence>
<comment type="caution">
    <text evidence="5">The sequence shown here is derived from an EMBL/GenBank/DDBJ whole genome shotgun (WGS) entry which is preliminary data.</text>
</comment>
<comment type="similarity">
    <text evidence="1">Belongs to the ATP-dependent AMP-binding enzyme family.</text>
</comment>
<gene>
    <name evidence="5" type="ORF">E2L05_04895</name>
</gene>
<keyword evidence="2 5" id="KW-0436">Ligase</keyword>
<dbReference type="Gene3D" id="3.40.50.12780">
    <property type="entry name" value="N-terminal domain of ligase-like"/>
    <property type="match status" value="1"/>
</dbReference>
<dbReference type="PANTHER" id="PTHR24096">
    <property type="entry name" value="LONG-CHAIN-FATTY-ACID--COA LIGASE"/>
    <property type="match status" value="1"/>
</dbReference>
<keyword evidence="6" id="KW-1185">Reference proteome</keyword>
<evidence type="ECO:0000259" key="4">
    <source>
        <dbReference type="Pfam" id="PF13193"/>
    </source>
</evidence>
<proteinExistence type="inferred from homology"/>
<feature type="domain" description="AMP-dependent synthetase/ligase" evidence="3">
    <location>
        <begin position="29"/>
        <end position="383"/>
    </location>
</feature>